<evidence type="ECO:0000313" key="1">
    <source>
        <dbReference type="EMBL" id="KAK5947909.1"/>
    </source>
</evidence>
<name>A0AAN8E7J6_9EURO</name>
<gene>
    <name evidence="1" type="ORF">OHC33_011066</name>
</gene>
<dbReference type="AlphaFoldDB" id="A0AAN8E7J6"/>
<accession>A0AAN8E7J6</accession>
<sequence length="205" mass="23562">MNQNATASHLLTVENLGQLNEAQAQAKSQQQCSTEKVITKRDIPWRYLYRHADFPEDARPASTMLRTLERVHLRPVEELVEPAIRYQCYFLREEKPKRIINWISYPSEGEYEDMPRWNEVEADAKCGCARDQDGVREAAKDGLQPRCAQKVVAQKMPGCWPAAEGAESEAGGMKIEEWSTVNTSDSDDMDFEWSDDISERLLYRC</sequence>
<protein>
    <submittedName>
        <fullName evidence="1">Uncharacterized protein</fullName>
    </submittedName>
</protein>
<keyword evidence="2" id="KW-1185">Reference proteome</keyword>
<dbReference type="Proteomes" id="UP001316803">
    <property type="component" value="Unassembled WGS sequence"/>
</dbReference>
<comment type="caution">
    <text evidence="1">The sequence shown here is derived from an EMBL/GenBank/DDBJ whole genome shotgun (WGS) entry which is preliminary data.</text>
</comment>
<reference evidence="1 2" key="1">
    <citation type="submission" date="2022-12" db="EMBL/GenBank/DDBJ databases">
        <title>Genomic features and morphological characterization of a novel Knufia sp. strain isolated from spacecraft assembly facility.</title>
        <authorList>
            <person name="Teixeira M."/>
            <person name="Chander A.M."/>
            <person name="Stajich J.E."/>
            <person name="Venkateswaran K."/>
        </authorList>
    </citation>
    <scope>NUCLEOTIDE SEQUENCE [LARGE SCALE GENOMIC DNA]</scope>
    <source>
        <strain evidence="1 2">FJI-L2-BK-P2</strain>
    </source>
</reference>
<proteinExistence type="predicted"/>
<dbReference type="EMBL" id="JAKLMC020000059">
    <property type="protein sequence ID" value="KAK5947909.1"/>
    <property type="molecule type" value="Genomic_DNA"/>
</dbReference>
<evidence type="ECO:0000313" key="2">
    <source>
        <dbReference type="Proteomes" id="UP001316803"/>
    </source>
</evidence>
<organism evidence="1 2">
    <name type="scientific">Knufia fluminis</name>
    <dbReference type="NCBI Taxonomy" id="191047"/>
    <lineage>
        <taxon>Eukaryota</taxon>
        <taxon>Fungi</taxon>
        <taxon>Dikarya</taxon>
        <taxon>Ascomycota</taxon>
        <taxon>Pezizomycotina</taxon>
        <taxon>Eurotiomycetes</taxon>
        <taxon>Chaetothyriomycetidae</taxon>
        <taxon>Chaetothyriales</taxon>
        <taxon>Trichomeriaceae</taxon>
        <taxon>Knufia</taxon>
    </lineage>
</organism>